<dbReference type="GO" id="GO:0006313">
    <property type="term" value="P:DNA transposition"/>
    <property type="evidence" value="ECO:0007669"/>
    <property type="project" value="InterPro"/>
</dbReference>
<organism evidence="2 3">
    <name type="scientific">Terasakiella brassicae</name>
    <dbReference type="NCBI Taxonomy" id="1634917"/>
    <lineage>
        <taxon>Bacteria</taxon>
        <taxon>Pseudomonadati</taxon>
        <taxon>Pseudomonadota</taxon>
        <taxon>Alphaproteobacteria</taxon>
        <taxon>Rhodospirillales</taxon>
        <taxon>Terasakiellaceae</taxon>
        <taxon>Terasakiella</taxon>
    </lineage>
</organism>
<dbReference type="GO" id="GO:0003677">
    <property type="term" value="F:DNA binding"/>
    <property type="evidence" value="ECO:0007669"/>
    <property type="project" value="InterPro"/>
</dbReference>
<name>A0A917FFY8_9PROT</name>
<sequence>MTTKILALVDALGDLVSFILLPGQRHDIVGVPPLIEGLEFEAFLADKAFDADWLREELDKRGASVVIPPKVNRKTKISFDKETYKWRHLVENFFAKIKEFRGIATRYDKTDESYKANWFLAAAIIAGR</sequence>
<feature type="domain" description="Transposase IS4-like" evidence="1">
    <location>
        <begin position="2"/>
        <end position="124"/>
    </location>
</feature>
<reference evidence="2" key="1">
    <citation type="journal article" date="2014" name="Int. J. Syst. Evol. Microbiol.">
        <title>Complete genome sequence of Corynebacterium casei LMG S-19264T (=DSM 44701T), isolated from a smear-ripened cheese.</title>
        <authorList>
            <consortium name="US DOE Joint Genome Institute (JGI-PGF)"/>
            <person name="Walter F."/>
            <person name="Albersmeier A."/>
            <person name="Kalinowski J."/>
            <person name="Ruckert C."/>
        </authorList>
    </citation>
    <scope>NUCLEOTIDE SEQUENCE</scope>
    <source>
        <strain evidence="2">CGMCC 1.15254</strain>
    </source>
</reference>
<comment type="caution">
    <text evidence="2">The sequence shown here is derived from an EMBL/GenBank/DDBJ whole genome shotgun (WGS) entry which is preliminary data.</text>
</comment>
<accession>A0A917FFY8</accession>
<dbReference type="InterPro" id="IPR002559">
    <property type="entry name" value="Transposase_11"/>
</dbReference>
<dbReference type="EMBL" id="BMHV01000024">
    <property type="protein sequence ID" value="GGF72188.1"/>
    <property type="molecule type" value="Genomic_DNA"/>
</dbReference>
<dbReference type="Proteomes" id="UP000632498">
    <property type="component" value="Unassembled WGS sequence"/>
</dbReference>
<gene>
    <name evidence="2" type="ORF">GCM10011332_27690</name>
</gene>
<dbReference type="AlphaFoldDB" id="A0A917FFY8"/>
<keyword evidence="3" id="KW-1185">Reference proteome</keyword>
<evidence type="ECO:0000313" key="3">
    <source>
        <dbReference type="Proteomes" id="UP000632498"/>
    </source>
</evidence>
<reference evidence="2" key="2">
    <citation type="submission" date="2020-09" db="EMBL/GenBank/DDBJ databases">
        <authorList>
            <person name="Sun Q."/>
            <person name="Zhou Y."/>
        </authorList>
    </citation>
    <scope>NUCLEOTIDE SEQUENCE</scope>
    <source>
        <strain evidence="2">CGMCC 1.15254</strain>
    </source>
</reference>
<dbReference type="Pfam" id="PF01609">
    <property type="entry name" value="DDE_Tnp_1"/>
    <property type="match status" value="1"/>
</dbReference>
<proteinExistence type="predicted"/>
<evidence type="ECO:0000313" key="2">
    <source>
        <dbReference type="EMBL" id="GGF72188.1"/>
    </source>
</evidence>
<dbReference type="NCBIfam" id="NF033580">
    <property type="entry name" value="transpos_IS5_3"/>
    <property type="match status" value="1"/>
</dbReference>
<dbReference type="GO" id="GO:0004803">
    <property type="term" value="F:transposase activity"/>
    <property type="evidence" value="ECO:0007669"/>
    <property type="project" value="InterPro"/>
</dbReference>
<protein>
    <submittedName>
        <fullName evidence="2">IS5 family transposase</fullName>
    </submittedName>
</protein>
<dbReference type="PANTHER" id="PTHR30007">
    <property type="entry name" value="PHP DOMAIN PROTEIN"/>
    <property type="match status" value="1"/>
</dbReference>
<evidence type="ECO:0000259" key="1">
    <source>
        <dbReference type="Pfam" id="PF01609"/>
    </source>
</evidence>
<dbReference type="PANTHER" id="PTHR30007:SF1">
    <property type="entry name" value="BLR1914 PROTEIN"/>
    <property type="match status" value="1"/>
</dbReference>